<evidence type="ECO:0000256" key="1">
    <source>
        <dbReference type="SAM" id="Phobius"/>
    </source>
</evidence>
<keyword evidence="1" id="KW-0472">Membrane</keyword>
<protein>
    <submittedName>
        <fullName evidence="2">Uncharacterized protein</fullName>
    </submittedName>
</protein>
<keyword evidence="1" id="KW-1133">Transmembrane helix</keyword>
<keyword evidence="1" id="KW-0812">Transmembrane</keyword>
<evidence type="ECO:0000313" key="2">
    <source>
        <dbReference type="EMBL" id="KAF6828592.1"/>
    </source>
</evidence>
<gene>
    <name evidence="2" type="ORF">CMUS01_08520</name>
</gene>
<organism evidence="2 3">
    <name type="scientific">Colletotrichum musicola</name>
    <dbReference type="NCBI Taxonomy" id="2175873"/>
    <lineage>
        <taxon>Eukaryota</taxon>
        <taxon>Fungi</taxon>
        <taxon>Dikarya</taxon>
        <taxon>Ascomycota</taxon>
        <taxon>Pezizomycotina</taxon>
        <taxon>Sordariomycetes</taxon>
        <taxon>Hypocreomycetidae</taxon>
        <taxon>Glomerellales</taxon>
        <taxon>Glomerellaceae</taxon>
        <taxon>Colletotrichum</taxon>
        <taxon>Colletotrichum orchidearum species complex</taxon>
    </lineage>
</organism>
<sequence length="268" mass="29212">MYTRADRATAAKAGGSCFAIASHGAGKDLSCVAVYAYRIAVAFCINASKPSLHKERRINAEQAEPSQPDCSCSVLRRPIHGNHATIVDTPASRRRDIFYLWHLFFHGLTPLGAIALAVFFWLFHAHTGPAPPTPSLLRILSQLSASGKLNFTADAGPSKAWPASRTTPGHEEADGMLHPIHHSTLPASQPTTGRTLRVMRLDAGHLAAGTGTSDSVRITAATPQGSKYPWSSAYAATLYPYTTTYLFMKLLMNQRRRMHDHRHSDVEA</sequence>
<dbReference type="OrthoDB" id="10541087at2759"/>
<reference evidence="2" key="1">
    <citation type="journal article" date="2020" name="Phytopathology">
        <title>Genome Sequence Resources of Colletotrichum truncatum, C. plurivorum, C. musicola, and C. sojae: Four Species Pathogenic to Soybean (Glycine max).</title>
        <authorList>
            <person name="Rogerio F."/>
            <person name="Boufleur T.R."/>
            <person name="Ciampi-Guillardi M."/>
            <person name="Sukno S.A."/>
            <person name="Thon M.R."/>
            <person name="Massola Junior N.S."/>
            <person name="Baroncelli R."/>
        </authorList>
    </citation>
    <scope>NUCLEOTIDE SEQUENCE</scope>
    <source>
        <strain evidence="2">LFN0074</strain>
    </source>
</reference>
<feature type="transmembrane region" description="Helical" evidence="1">
    <location>
        <begin position="233"/>
        <end position="252"/>
    </location>
</feature>
<accession>A0A8H6KBX8</accession>
<proteinExistence type="predicted"/>
<dbReference type="AlphaFoldDB" id="A0A8H6KBX8"/>
<name>A0A8H6KBX8_9PEZI</name>
<feature type="transmembrane region" description="Helical" evidence="1">
    <location>
        <begin position="99"/>
        <end position="123"/>
    </location>
</feature>
<keyword evidence="3" id="KW-1185">Reference proteome</keyword>
<evidence type="ECO:0000313" key="3">
    <source>
        <dbReference type="Proteomes" id="UP000639643"/>
    </source>
</evidence>
<comment type="caution">
    <text evidence="2">The sequence shown here is derived from an EMBL/GenBank/DDBJ whole genome shotgun (WGS) entry which is preliminary data.</text>
</comment>
<dbReference type="Proteomes" id="UP000639643">
    <property type="component" value="Unassembled WGS sequence"/>
</dbReference>
<dbReference type="EMBL" id="WIGM01000334">
    <property type="protein sequence ID" value="KAF6828592.1"/>
    <property type="molecule type" value="Genomic_DNA"/>
</dbReference>